<gene>
    <name evidence="1" type="ORF">ACFSBW_14245</name>
</gene>
<dbReference type="RefSeq" id="WP_256396439.1">
    <property type="nucleotide sequence ID" value="NZ_JANHDJ010000004.1"/>
</dbReference>
<reference evidence="1 2" key="1">
    <citation type="journal article" date="2019" name="Int. J. Syst. Evol. Microbiol.">
        <title>The Global Catalogue of Microorganisms (GCM) 10K type strain sequencing project: providing services to taxonomists for standard genome sequencing and annotation.</title>
        <authorList>
            <consortium name="The Broad Institute Genomics Platform"/>
            <consortium name="The Broad Institute Genome Sequencing Center for Infectious Disease"/>
            <person name="Wu L."/>
            <person name="Ma J."/>
        </authorList>
    </citation>
    <scope>NUCLEOTIDE SEQUENCE [LARGE SCALE GENOMIC DNA]</scope>
    <source>
        <strain evidence="1 2">CGMCC 1.10593</strain>
    </source>
</reference>
<accession>A0ABD6DAI6</accession>
<keyword evidence="2" id="KW-1185">Reference proteome</keyword>
<dbReference type="InterPro" id="IPR007263">
    <property type="entry name" value="DCC1-like"/>
</dbReference>
<dbReference type="AlphaFoldDB" id="A0ABD6DAI6"/>
<comment type="caution">
    <text evidence="1">The sequence shown here is derived from an EMBL/GenBank/DDBJ whole genome shotgun (WGS) entry which is preliminary data.</text>
</comment>
<dbReference type="EMBL" id="JBHUDM010000004">
    <property type="protein sequence ID" value="MFD1643033.1"/>
    <property type="molecule type" value="Genomic_DNA"/>
</dbReference>
<dbReference type="Pfam" id="PF04134">
    <property type="entry name" value="DCC1-like"/>
    <property type="match status" value="1"/>
</dbReference>
<sequence>MVPKLVYDDACPFCTWAVLFAVRRGNIRPVRLSAVRSGDSRLTEAERHRLPDAYEACAHLVTDEAVYSCGAAVEQSLVIAGILPEQFVGFLRQFADYERARERLYRLGAEHRGLLSTVVGREPPVNKHLSAEHGHRERHSE</sequence>
<evidence type="ECO:0000313" key="2">
    <source>
        <dbReference type="Proteomes" id="UP001597052"/>
    </source>
</evidence>
<proteinExistence type="predicted"/>
<evidence type="ECO:0000313" key="1">
    <source>
        <dbReference type="EMBL" id="MFD1643033.1"/>
    </source>
</evidence>
<dbReference type="Proteomes" id="UP001597052">
    <property type="component" value="Unassembled WGS sequence"/>
</dbReference>
<organism evidence="1 2">
    <name type="scientific">Halohasta litorea</name>
    <dbReference type="NCBI Taxonomy" id="869891"/>
    <lineage>
        <taxon>Archaea</taxon>
        <taxon>Methanobacteriati</taxon>
        <taxon>Methanobacteriota</taxon>
        <taxon>Stenosarchaea group</taxon>
        <taxon>Halobacteria</taxon>
        <taxon>Halobacteriales</taxon>
        <taxon>Haloferacaceae</taxon>
        <taxon>Halohasta</taxon>
    </lineage>
</organism>
<name>A0ABD6DAI6_9EURY</name>
<protein>
    <submittedName>
        <fullName evidence="1">DCC1-like thiol-disulfide oxidoreductase family protein</fullName>
    </submittedName>
</protein>